<feature type="compositionally biased region" description="Basic and acidic residues" evidence="1">
    <location>
        <begin position="69"/>
        <end position="79"/>
    </location>
</feature>
<dbReference type="VEuPathDB" id="VectorBase:ISCW007445"/>
<dbReference type="InParanoid" id="A0A1S4L285"/>
<dbReference type="EMBL" id="ABJB010459913">
    <property type="status" value="NOT_ANNOTATED_CDS"/>
    <property type="molecule type" value="Genomic_DNA"/>
</dbReference>
<evidence type="ECO:0000256" key="1">
    <source>
        <dbReference type="SAM" id="MobiDB-lite"/>
    </source>
</evidence>
<sequence length="184" mass="20992">RWSSNPRVQSETCQEPRRKASTTEAAEDGSLFTRPCSQPASSHKEGLTFRGLRAYAIRCRRVRVLVDKHRQRDAADQEHRLRRHKGRRRTRKEERTTKDSDEERRAAALREGPRGRHGQEDQPEALPGGAGRRQPVATKHDECTARCRSVRESRRHPRAAAESRTIRKQAPPLAHAPAGGMVMR</sequence>
<dbReference type="AlphaFoldDB" id="A0A1S4L285"/>
<evidence type="ECO:0000313" key="2">
    <source>
        <dbReference type="EnsemblMetazoa" id="ISCW007445-PA"/>
    </source>
</evidence>
<feature type="compositionally biased region" description="Basic and acidic residues" evidence="1">
    <location>
        <begin position="91"/>
        <end position="120"/>
    </location>
</feature>
<reference evidence="3" key="1">
    <citation type="submission" date="2008-03" db="EMBL/GenBank/DDBJ databases">
        <title>Annotation of Ixodes scapularis.</title>
        <authorList>
            <consortium name="Ixodes scapularis Genome Project Consortium"/>
            <person name="Caler E."/>
            <person name="Hannick L.I."/>
            <person name="Bidwell S."/>
            <person name="Joardar V."/>
            <person name="Thiagarajan M."/>
            <person name="Amedeo P."/>
            <person name="Galinsky K.J."/>
            <person name="Schobel S."/>
            <person name="Inman J."/>
            <person name="Hostetler J."/>
            <person name="Miller J."/>
            <person name="Hammond M."/>
            <person name="Megy K."/>
            <person name="Lawson D."/>
            <person name="Kodira C."/>
            <person name="Sutton G."/>
            <person name="Meyer J."/>
            <person name="Hill C.A."/>
            <person name="Birren B."/>
            <person name="Nene V."/>
            <person name="Collins F."/>
            <person name="Alarcon-Chaidez F."/>
            <person name="Wikel S."/>
            <person name="Strausberg R."/>
        </authorList>
    </citation>
    <scope>NUCLEOTIDE SEQUENCE [LARGE SCALE GENOMIC DNA]</scope>
    <source>
        <strain evidence="3">Wikel</strain>
    </source>
</reference>
<feature type="compositionally biased region" description="Basic and acidic residues" evidence="1">
    <location>
        <begin position="138"/>
        <end position="152"/>
    </location>
</feature>
<accession>A0A1S4L285</accession>
<keyword evidence="3" id="KW-1185">Reference proteome</keyword>
<feature type="region of interest" description="Disordered" evidence="1">
    <location>
        <begin position="69"/>
        <end position="184"/>
    </location>
</feature>
<organism evidence="2 3">
    <name type="scientific">Ixodes scapularis</name>
    <name type="common">Black-legged tick</name>
    <name type="synonym">Deer tick</name>
    <dbReference type="NCBI Taxonomy" id="6945"/>
    <lineage>
        <taxon>Eukaryota</taxon>
        <taxon>Metazoa</taxon>
        <taxon>Ecdysozoa</taxon>
        <taxon>Arthropoda</taxon>
        <taxon>Chelicerata</taxon>
        <taxon>Arachnida</taxon>
        <taxon>Acari</taxon>
        <taxon>Parasitiformes</taxon>
        <taxon>Ixodida</taxon>
        <taxon>Ixodoidea</taxon>
        <taxon>Ixodidae</taxon>
        <taxon>Ixodinae</taxon>
        <taxon>Ixodes</taxon>
    </lineage>
</organism>
<dbReference type="EnsemblMetazoa" id="ISCW007445-RA">
    <property type="protein sequence ID" value="ISCW007445-PA"/>
    <property type="gene ID" value="ISCW007445"/>
</dbReference>
<protein>
    <submittedName>
        <fullName evidence="2">Uncharacterized protein</fullName>
    </submittedName>
</protein>
<reference evidence="2" key="2">
    <citation type="submission" date="2020-05" db="UniProtKB">
        <authorList>
            <consortium name="EnsemblMetazoa"/>
        </authorList>
    </citation>
    <scope>IDENTIFICATION</scope>
    <source>
        <strain evidence="2">wikel</strain>
    </source>
</reference>
<name>A0A1S4L285_IXOSC</name>
<dbReference type="VEuPathDB" id="VectorBase:ISCI007445"/>
<evidence type="ECO:0000313" key="3">
    <source>
        <dbReference type="Proteomes" id="UP000001555"/>
    </source>
</evidence>
<feature type="compositionally biased region" description="Polar residues" evidence="1">
    <location>
        <begin position="1"/>
        <end position="13"/>
    </location>
</feature>
<proteinExistence type="predicted"/>
<feature type="region of interest" description="Disordered" evidence="1">
    <location>
        <begin position="1"/>
        <end position="46"/>
    </location>
</feature>
<dbReference type="Proteomes" id="UP000001555">
    <property type="component" value="Unassembled WGS sequence"/>
</dbReference>
<feature type="compositionally biased region" description="Basic residues" evidence="1">
    <location>
        <begin position="80"/>
        <end position="90"/>
    </location>
</feature>